<protein>
    <recommendedName>
        <fullName evidence="3">MarR family transcriptional regulator</fullName>
    </recommendedName>
</protein>
<reference evidence="1 2" key="1">
    <citation type="submission" date="2021-08" db="EMBL/GenBank/DDBJ databases">
        <title>Muricauda profundi sp. nov., a marine bacterium isolated from deep seawater of the Mariana Trench.</title>
        <authorList>
            <person name="Wei Y."/>
        </authorList>
    </citation>
    <scope>NUCLEOTIDE SEQUENCE [LARGE SCALE GENOMIC DNA]</scope>
    <source>
        <strain evidence="1 2">W52</strain>
    </source>
</reference>
<sequence length="307" mass="35946">PNESKGLDGQLELLWQDNHIIFQTEIKRELRNAQLPQLEDMAKANPIFLIMAQCIFPKIKEALRERKIAYLEANGNLFLEQANLLLWIDANDPIPIKSTKTNRAFTKTGLKVVYQFLLDRDWVNRPYREIAEYTGTGIGTITNVFNGLEQEGFLIKLTKNEHLLVNVQNLLEKWILAYEKQMKPTLFIGDFRFLNPDDFFQWRDIELMTGRTFWGGEPAGDIYTNYLRPEELTLYTNEQPAELMRNYRLVPEKNGPIKVYEKFWEGETPVPKAVHPILAYADLILKGDRRCRETANKLYNEYLQDQI</sequence>
<dbReference type="Proteomes" id="UP001196136">
    <property type="component" value="Unassembled WGS sequence"/>
</dbReference>
<dbReference type="EMBL" id="JAHZSV010000096">
    <property type="protein sequence ID" value="MBW8202103.1"/>
    <property type="molecule type" value="Genomic_DNA"/>
</dbReference>
<organism evidence="1 2">
    <name type="scientific">Flagellimonas abyssi</name>
    <dbReference type="NCBI Taxonomy" id="2864871"/>
    <lineage>
        <taxon>Bacteria</taxon>
        <taxon>Pseudomonadati</taxon>
        <taxon>Bacteroidota</taxon>
        <taxon>Flavobacteriia</taxon>
        <taxon>Flavobacteriales</taxon>
        <taxon>Flavobacteriaceae</taxon>
        <taxon>Flagellimonas</taxon>
    </lineage>
</organism>
<dbReference type="InterPro" id="IPR019238">
    <property type="entry name" value="AbiEi_2"/>
</dbReference>
<dbReference type="Pfam" id="PF09952">
    <property type="entry name" value="AbiEi_2"/>
    <property type="match status" value="1"/>
</dbReference>
<feature type="non-terminal residue" evidence="1">
    <location>
        <position position="1"/>
    </location>
</feature>
<accession>A0ABS7EWV8</accession>
<proteinExistence type="predicted"/>
<dbReference type="RefSeq" id="WP_220115357.1">
    <property type="nucleotide sequence ID" value="NZ_JAHZSV010000096.1"/>
</dbReference>
<comment type="caution">
    <text evidence="1">The sequence shown here is derived from an EMBL/GenBank/DDBJ whole genome shotgun (WGS) entry which is preliminary data.</text>
</comment>
<evidence type="ECO:0000313" key="2">
    <source>
        <dbReference type="Proteomes" id="UP001196136"/>
    </source>
</evidence>
<name>A0ABS7EWV8_9FLAO</name>
<evidence type="ECO:0008006" key="3">
    <source>
        <dbReference type="Google" id="ProtNLM"/>
    </source>
</evidence>
<gene>
    <name evidence="1" type="ORF">K1F36_19975</name>
</gene>
<evidence type="ECO:0000313" key="1">
    <source>
        <dbReference type="EMBL" id="MBW8202103.1"/>
    </source>
</evidence>
<keyword evidence="2" id="KW-1185">Reference proteome</keyword>